<reference evidence="1 2" key="1">
    <citation type="submission" date="2019-03" db="EMBL/GenBank/DDBJ databases">
        <title>Single cell metagenomics reveals metabolic interactions within the superorganism composed of flagellate Streblomastix strix and complex community of Bacteroidetes bacteria on its surface.</title>
        <authorList>
            <person name="Treitli S.C."/>
            <person name="Kolisko M."/>
            <person name="Husnik F."/>
            <person name="Keeling P."/>
            <person name="Hampl V."/>
        </authorList>
    </citation>
    <scope>NUCLEOTIDE SEQUENCE [LARGE SCALE GENOMIC DNA]</scope>
    <source>
        <strain evidence="1">ST1C</strain>
    </source>
</reference>
<evidence type="ECO:0000313" key="2">
    <source>
        <dbReference type="Proteomes" id="UP000324800"/>
    </source>
</evidence>
<protein>
    <submittedName>
        <fullName evidence="1">Uncharacterized protein</fullName>
    </submittedName>
</protein>
<proteinExistence type="predicted"/>
<accession>A0A5J4W4K5</accession>
<organism evidence="1 2">
    <name type="scientific">Streblomastix strix</name>
    <dbReference type="NCBI Taxonomy" id="222440"/>
    <lineage>
        <taxon>Eukaryota</taxon>
        <taxon>Metamonada</taxon>
        <taxon>Preaxostyla</taxon>
        <taxon>Oxymonadida</taxon>
        <taxon>Streblomastigidae</taxon>
        <taxon>Streblomastix</taxon>
    </lineage>
</organism>
<dbReference type="EMBL" id="SNRW01003602">
    <property type="protein sequence ID" value="KAA6389399.1"/>
    <property type="molecule type" value="Genomic_DNA"/>
</dbReference>
<name>A0A5J4W4K5_9EUKA</name>
<dbReference type="Proteomes" id="UP000324800">
    <property type="component" value="Unassembled WGS sequence"/>
</dbReference>
<dbReference type="AlphaFoldDB" id="A0A5J4W4K5"/>
<dbReference type="OrthoDB" id="6083831at2759"/>
<comment type="caution">
    <text evidence="1">The sequence shown here is derived from an EMBL/GenBank/DDBJ whole genome shotgun (WGS) entry which is preliminary data.</text>
</comment>
<gene>
    <name evidence="1" type="ORF">EZS28_015072</name>
</gene>
<evidence type="ECO:0000313" key="1">
    <source>
        <dbReference type="EMBL" id="KAA6389399.1"/>
    </source>
</evidence>
<sequence>MEEKSPQILSPILILPAVLKKIREEQIEALIIAPRLPGQIWYQELLNGIAQSLMFGCSSEILEPGTSLIKKNLKLPPGKTCCLLMDRKLGKEQDSQERFQEYQINPGEQQIQFFQNISKILGNLRQNRQGRLVTATDNKVWIPLKQTFKDWRSNYIYLKATFFDWLNRIDNKQGPSIRDDKYGALL</sequence>